<dbReference type="Pfam" id="PF13391">
    <property type="entry name" value="HNH_2"/>
    <property type="match status" value="1"/>
</dbReference>
<dbReference type="Pfam" id="PF20277">
    <property type="entry name" value="CTD11"/>
    <property type="match status" value="1"/>
</dbReference>
<keyword evidence="4" id="KW-1185">Reference proteome</keyword>
<keyword evidence="3" id="KW-0378">Hydrolase</keyword>
<protein>
    <submittedName>
        <fullName evidence="3">HNH endonuclease</fullName>
    </submittedName>
</protein>
<sequence length="259" mass="29357">MANARITYHPEEHSMLYAETGGICPLCACAIIFTKPGSKNPKKGYEVAHIYPLNPTAAQKIALASHTMPADINDLANVICLCPTCHRKYDKDFKIEEYDRLRAIKDGFIRDANARKSISEHSLREEIKELIEKISNLDDESLISFDLQLNASTLSEKLKKGASPVLRRNIRNDVVDYFVTIQDELRLLEQRDQAAVKMLLNQVNTYFWAMHSEHPDNKDAIFNYIAQWISAKSGKSIDASRIVTSFFVQNCEVFDASAK</sequence>
<evidence type="ECO:0000313" key="3">
    <source>
        <dbReference type="EMBL" id="SDO40451.1"/>
    </source>
</evidence>
<accession>A0A1H0JAT3</accession>
<dbReference type="Proteomes" id="UP000242957">
    <property type="component" value="Unassembled WGS sequence"/>
</dbReference>
<dbReference type="STRING" id="198616.SAMN05216193_1112"/>
<gene>
    <name evidence="3" type="ORF">SAMN05216193_1112</name>
</gene>
<dbReference type="AlphaFoldDB" id="A0A1H0JAT3"/>
<dbReference type="CDD" id="cd00085">
    <property type="entry name" value="HNHc"/>
    <property type="match status" value="1"/>
</dbReference>
<keyword evidence="3" id="KW-0255">Endonuclease</keyword>
<name>A0A1H0JAT3_9PSED</name>
<evidence type="ECO:0000313" key="4">
    <source>
        <dbReference type="Proteomes" id="UP000242957"/>
    </source>
</evidence>
<dbReference type="GO" id="GO:0004519">
    <property type="term" value="F:endonuclease activity"/>
    <property type="evidence" value="ECO:0007669"/>
    <property type="project" value="UniProtKB-KW"/>
</dbReference>
<keyword evidence="3" id="KW-0540">Nuclease</keyword>
<organism evidence="3 4">
    <name type="scientific">Pseudomonas jinjuensis</name>
    <dbReference type="NCBI Taxonomy" id="198616"/>
    <lineage>
        <taxon>Bacteria</taxon>
        <taxon>Pseudomonadati</taxon>
        <taxon>Pseudomonadota</taxon>
        <taxon>Gammaproteobacteria</taxon>
        <taxon>Pseudomonadales</taxon>
        <taxon>Pseudomonadaceae</taxon>
        <taxon>Pseudomonas</taxon>
    </lineage>
</organism>
<feature type="domain" description="HNH nuclease" evidence="1">
    <location>
        <begin position="35"/>
        <end position="91"/>
    </location>
</feature>
<dbReference type="EMBL" id="FNIJ01000011">
    <property type="protein sequence ID" value="SDO40451.1"/>
    <property type="molecule type" value="Genomic_DNA"/>
</dbReference>
<dbReference type="OrthoDB" id="9052589at2"/>
<feature type="domain" description="ABC-three component systems C-terminal" evidence="2">
    <location>
        <begin position="114"/>
        <end position="254"/>
    </location>
</feature>
<proteinExistence type="predicted"/>
<dbReference type="InterPro" id="IPR003615">
    <property type="entry name" value="HNH_nuc"/>
</dbReference>
<evidence type="ECO:0000259" key="1">
    <source>
        <dbReference type="Pfam" id="PF13391"/>
    </source>
</evidence>
<evidence type="ECO:0000259" key="2">
    <source>
        <dbReference type="Pfam" id="PF20277"/>
    </source>
</evidence>
<dbReference type="InterPro" id="IPR046921">
    <property type="entry name" value="ABC-3C_CTD11"/>
</dbReference>
<reference evidence="4" key="1">
    <citation type="submission" date="2016-10" db="EMBL/GenBank/DDBJ databases">
        <authorList>
            <person name="Varghese N."/>
            <person name="Submissions S."/>
        </authorList>
    </citation>
    <scope>NUCLEOTIDE SEQUENCE [LARGE SCALE GENOMIC DNA]</scope>
    <source>
        <strain evidence="4">JCM 21621</strain>
    </source>
</reference>
<dbReference type="Gene3D" id="1.10.30.50">
    <property type="match status" value="1"/>
</dbReference>